<evidence type="ECO:0000313" key="1">
    <source>
        <dbReference type="EMBL" id="TRZ33274.1"/>
    </source>
</evidence>
<comment type="caution">
    <text evidence="1">The sequence shown here is derived from an EMBL/GenBank/DDBJ whole genome shotgun (WGS) entry which is preliminary data.</text>
</comment>
<accession>A0A8B5W1F9</accession>
<sequence length="60" mass="7148">MSEKGFDGGFTYRADEYNLCYEWEYEQISMVSIVENQKELDYLLESSFDEAVKFLEDRSV</sequence>
<proteinExistence type="predicted"/>
<protein>
    <submittedName>
        <fullName evidence="1">Uncharacterized protein</fullName>
    </submittedName>
</protein>
<name>A0A8B5W1F9_ENTAV</name>
<organism evidence="1 2">
    <name type="scientific">Enterococcus avium</name>
    <name type="common">Streptococcus avium</name>
    <dbReference type="NCBI Taxonomy" id="33945"/>
    <lineage>
        <taxon>Bacteria</taxon>
        <taxon>Bacillati</taxon>
        <taxon>Bacillota</taxon>
        <taxon>Bacilli</taxon>
        <taxon>Lactobacillales</taxon>
        <taxon>Enterococcaceae</taxon>
        <taxon>Enterococcus</taxon>
    </lineage>
</organism>
<dbReference type="Proteomes" id="UP000316316">
    <property type="component" value="Unassembled WGS sequence"/>
</dbReference>
<evidence type="ECO:0000313" key="2">
    <source>
        <dbReference type="Proteomes" id="UP000316316"/>
    </source>
</evidence>
<dbReference type="EMBL" id="PDXQ01000001">
    <property type="protein sequence ID" value="TRZ33274.1"/>
    <property type="molecule type" value="Genomic_DNA"/>
</dbReference>
<dbReference type="AlphaFoldDB" id="A0A8B5W1F9"/>
<gene>
    <name evidence="1" type="ORF">AUF17_03950</name>
</gene>
<reference evidence="1 2" key="1">
    <citation type="submission" date="2017-10" db="EMBL/GenBank/DDBJ databases">
        <title>FDA dAtabase for Regulatory Grade micrObial Sequences (FDA-ARGOS): Supporting development and validation of Infectious Disease Dx tests.</title>
        <authorList>
            <person name="Campos J."/>
            <person name="Goldberg B."/>
            <person name="Tallon L.J."/>
            <person name="Sadzewicz L."/>
            <person name="Sengamalay N."/>
            <person name="Ott S."/>
            <person name="Godinez A."/>
            <person name="Nagaraj S."/>
            <person name="Vyas G."/>
            <person name="Aluvathingal J."/>
            <person name="Nadendla S."/>
            <person name="Geyer C."/>
            <person name="Nandy P."/>
            <person name="Hobson J."/>
            <person name="Sichtig H."/>
        </authorList>
    </citation>
    <scope>NUCLEOTIDE SEQUENCE [LARGE SCALE GENOMIC DNA]</scope>
    <source>
        <strain evidence="1 2">FDAARGOS_185</strain>
    </source>
</reference>